<dbReference type="EMBL" id="CP000930">
    <property type="protein sequence ID" value="ABZ83436.1"/>
    <property type="molecule type" value="Genomic_DNA"/>
</dbReference>
<dbReference type="InterPro" id="IPR028098">
    <property type="entry name" value="Glyco_trans_4-like_N"/>
</dbReference>
<proteinExistence type="predicted"/>
<accession>B0THJ8</accession>
<evidence type="ECO:0000259" key="2">
    <source>
        <dbReference type="Pfam" id="PF00534"/>
    </source>
</evidence>
<dbReference type="SUPFAM" id="SSF53756">
    <property type="entry name" value="UDP-Glycosyltransferase/glycogen phosphorylase"/>
    <property type="match status" value="1"/>
</dbReference>
<feature type="transmembrane region" description="Helical" evidence="1">
    <location>
        <begin position="131"/>
        <end position="151"/>
    </location>
</feature>
<keyword evidence="1" id="KW-1133">Transmembrane helix</keyword>
<gene>
    <name evidence="4" type="ORF">HM1_1138</name>
</gene>
<dbReference type="OrthoDB" id="9806653at2"/>
<dbReference type="HOGENOM" id="CLU_009583_0_3_9"/>
<dbReference type="GO" id="GO:0016757">
    <property type="term" value="F:glycosyltransferase activity"/>
    <property type="evidence" value="ECO:0007669"/>
    <property type="project" value="InterPro"/>
</dbReference>
<dbReference type="AlphaFoldDB" id="B0THJ8"/>
<evidence type="ECO:0000256" key="1">
    <source>
        <dbReference type="SAM" id="Phobius"/>
    </source>
</evidence>
<dbReference type="KEGG" id="hmo:HM1_1138"/>
<dbReference type="InterPro" id="IPR001296">
    <property type="entry name" value="Glyco_trans_1"/>
</dbReference>
<keyword evidence="1" id="KW-0812">Transmembrane</keyword>
<dbReference type="RefSeq" id="WP_012281966.1">
    <property type="nucleotide sequence ID" value="NC_010337.2"/>
</dbReference>
<evidence type="ECO:0000313" key="5">
    <source>
        <dbReference type="Proteomes" id="UP000008550"/>
    </source>
</evidence>
<feature type="domain" description="Glycosyltransferase subfamily 4-like N-terminal" evidence="3">
    <location>
        <begin position="30"/>
        <end position="205"/>
    </location>
</feature>
<dbReference type="CDD" id="cd03808">
    <property type="entry name" value="GT4_CapM-like"/>
    <property type="match status" value="1"/>
</dbReference>
<protein>
    <submittedName>
        <fullName evidence="4">Glycosyltransferase, group 1 family protein, putative</fullName>
    </submittedName>
</protein>
<keyword evidence="5" id="KW-1185">Reference proteome</keyword>
<dbReference type="STRING" id="498761.HM1_1138"/>
<organism evidence="4 5">
    <name type="scientific">Heliobacterium modesticaldum (strain ATCC 51547 / Ice1)</name>
    <dbReference type="NCBI Taxonomy" id="498761"/>
    <lineage>
        <taxon>Bacteria</taxon>
        <taxon>Bacillati</taxon>
        <taxon>Bacillota</taxon>
        <taxon>Clostridia</taxon>
        <taxon>Eubacteriales</taxon>
        <taxon>Heliobacteriaceae</taxon>
        <taxon>Heliomicrobium</taxon>
    </lineage>
</organism>
<dbReference type="Proteomes" id="UP000008550">
    <property type="component" value="Chromosome"/>
</dbReference>
<dbReference type="CAZy" id="GT4">
    <property type="family name" value="Glycosyltransferase Family 4"/>
</dbReference>
<name>B0THJ8_HELMI</name>
<dbReference type="Pfam" id="PF13439">
    <property type="entry name" value="Glyco_transf_4"/>
    <property type="match status" value="1"/>
</dbReference>
<keyword evidence="1" id="KW-0472">Membrane</keyword>
<reference evidence="4 5" key="1">
    <citation type="journal article" date="2008" name="J. Bacteriol.">
        <title>The genome of Heliobacterium modesticaldum, a phototrophic representative of the Firmicutes containing the simplest photosynthetic apparatus.</title>
        <authorList>
            <person name="Sattley W.M."/>
            <person name="Madigan M.T."/>
            <person name="Swingley W.D."/>
            <person name="Cheung P.C."/>
            <person name="Clocksin K.M."/>
            <person name="Conrad A.L."/>
            <person name="Dejesa L.C."/>
            <person name="Honchak B.M."/>
            <person name="Jung D.O."/>
            <person name="Karbach L.E."/>
            <person name="Kurdoglu A."/>
            <person name="Lahiri S."/>
            <person name="Mastrian S.D."/>
            <person name="Page L.E."/>
            <person name="Taylor H.L."/>
            <person name="Wang Z.T."/>
            <person name="Raymond J."/>
            <person name="Chen M."/>
            <person name="Blankenship R.E."/>
            <person name="Touchman J.W."/>
        </authorList>
    </citation>
    <scope>NUCLEOTIDE SEQUENCE [LARGE SCALE GENOMIC DNA]</scope>
    <source>
        <strain evidence="5">ATCC 51547 / Ice1</strain>
    </source>
</reference>
<dbReference type="eggNOG" id="COG0438">
    <property type="taxonomic scope" value="Bacteria"/>
</dbReference>
<evidence type="ECO:0000259" key="3">
    <source>
        <dbReference type="Pfam" id="PF13439"/>
    </source>
</evidence>
<sequence length="426" mass="48329">MGEFNYCDGLDKTPQKTVKVLQLITLSETGGAQKVVYELVCGLINRRQRKPDSLPCVEFDVSLASRAEGALVEWIKNDCPEVPFYPLQHLQREIDPLKDGLALLELWRLIRRIRPHIVHCHSSKAGILGRLAAYLAGVPVILFTVHGWSFYGMAGFRRSLFRALEKWMTTITDAIVCVSEHDLKEGHSQQILTKASARVIHNGIPSEMEVGNFLPLRQDLLTNHQTAYTVVTVGRLAEQKDPWLFLDIAEKCAEKCLQKNDCKMRFFWVGQGPLEKEIQAEIKKRNLTEWVSLLGERQDIPAILRQADLFLLTSRWEGLPIVILEAMRAGVPVLSVDVGGIREMIQSETTGIIVDTREPDAISTALLNLLQDPEKRKRLGTSVRGRFLQQFTVDMMLREYKKLYLDRLADIGLLTTSQKKSYPVIE</sequence>
<dbReference type="PANTHER" id="PTHR12526:SF630">
    <property type="entry name" value="GLYCOSYLTRANSFERASE"/>
    <property type="match status" value="1"/>
</dbReference>
<feature type="domain" description="Glycosyl transferase family 1" evidence="2">
    <location>
        <begin position="225"/>
        <end position="383"/>
    </location>
</feature>
<evidence type="ECO:0000313" key="4">
    <source>
        <dbReference type="EMBL" id="ABZ83436.1"/>
    </source>
</evidence>
<dbReference type="PANTHER" id="PTHR12526">
    <property type="entry name" value="GLYCOSYLTRANSFERASE"/>
    <property type="match status" value="1"/>
</dbReference>
<dbReference type="Pfam" id="PF00534">
    <property type="entry name" value="Glycos_transf_1"/>
    <property type="match status" value="1"/>
</dbReference>
<dbReference type="Gene3D" id="3.40.50.2000">
    <property type="entry name" value="Glycogen Phosphorylase B"/>
    <property type="match status" value="2"/>
</dbReference>